<gene>
    <name evidence="2" type="ORF">OUZ56_013866</name>
</gene>
<name>A0ABQ9Z761_9CRUS</name>
<proteinExistence type="predicted"/>
<feature type="region of interest" description="Disordered" evidence="1">
    <location>
        <begin position="34"/>
        <end position="74"/>
    </location>
</feature>
<protein>
    <submittedName>
        <fullName evidence="2">Uncharacterized protein</fullName>
    </submittedName>
</protein>
<dbReference type="EMBL" id="JAOYFB010000002">
    <property type="protein sequence ID" value="KAK4008733.1"/>
    <property type="molecule type" value="Genomic_DNA"/>
</dbReference>
<evidence type="ECO:0000313" key="2">
    <source>
        <dbReference type="EMBL" id="KAK4008733.1"/>
    </source>
</evidence>
<comment type="caution">
    <text evidence="2">The sequence shown here is derived from an EMBL/GenBank/DDBJ whole genome shotgun (WGS) entry which is preliminary data.</text>
</comment>
<feature type="compositionally biased region" description="Basic residues" evidence="1">
    <location>
        <begin position="52"/>
        <end position="63"/>
    </location>
</feature>
<keyword evidence="3" id="KW-1185">Reference proteome</keyword>
<accession>A0ABQ9Z761</accession>
<feature type="compositionally biased region" description="Basic and acidic residues" evidence="1">
    <location>
        <begin position="40"/>
        <end position="51"/>
    </location>
</feature>
<evidence type="ECO:0000256" key="1">
    <source>
        <dbReference type="SAM" id="MobiDB-lite"/>
    </source>
</evidence>
<sequence>MGSRLMSNLYVSVRDGKWWWSVDVKWEFTLGQSPNVGQEVGEKNKRNERRRDNKKSRIRRGKRKLLERENTSHRSVGLCNTNLPPSFLLPRLPSKRLVAAAHAATVLCETDCEP</sequence>
<evidence type="ECO:0000313" key="3">
    <source>
        <dbReference type="Proteomes" id="UP001234178"/>
    </source>
</evidence>
<dbReference type="Proteomes" id="UP001234178">
    <property type="component" value="Unassembled WGS sequence"/>
</dbReference>
<organism evidence="2 3">
    <name type="scientific">Daphnia magna</name>
    <dbReference type="NCBI Taxonomy" id="35525"/>
    <lineage>
        <taxon>Eukaryota</taxon>
        <taxon>Metazoa</taxon>
        <taxon>Ecdysozoa</taxon>
        <taxon>Arthropoda</taxon>
        <taxon>Crustacea</taxon>
        <taxon>Branchiopoda</taxon>
        <taxon>Diplostraca</taxon>
        <taxon>Cladocera</taxon>
        <taxon>Anomopoda</taxon>
        <taxon>Daphniidae</taxon>
        <taxon>Daphnia</taxon>
    </lineage>
</organism>
<reference evidence="2 3" key="1">
    <citation type="journal article" date="2023" name="Nucleic Acids Res.">
        <title>The hologenome of Daphnia magna reveals possible DNA methylation and microbiome-mediated evolution of the host genome.</title>
        <authorList>
            <person name="Chaturvedi A."/>
            <person name="Li X."/>
            <person name="Dhandapani V."/>
            <person name="Marshall H."/>
            <person name="Kissane S."/>
            <person name="Cuenca-Cambronero M."/>
            <person name="Asole G."/>
            <person name="Calvet F."/>
            <person name="Ruiz-Romero M."/>
            <person name="Marangio P."/>
            <person name="Guigo R."/>
            <person name="Rago D."/>
            <person name="Mirbahai L."/>
            <person name="Eastwood N."/>
            <person name="Colbourne J.K."/>
            <person name="Zhou J."/>
            <person name="Mallon E."/>
            <person name="Orsini L."/>
        </authorList>
    </citation>
    <scope>NUCLEOTIDE SEQUENCE [LARGE SCALE GENOMIC DNA]</scope>
    <source>
        <strain evidence="2">LRV0_1</strain>
    </source>
</reference>